<name>A0A061RG68_9CHLO</name>
<dbReference type="SUPFAM" id="SSF55874">
    <property type="entry name" value="ATPase domain of HSP90 chaperone/DNA topoisomerase II/histidine kinase"/>
    <property type="match status" value="1"/>
</dbReference>
<accession>A0A061RG68</accession>
<dbReference type="GO" id="GO:0010906">
    <property type="term" value="P:regulation of glucose metabolic process"/>
    <property type="evidence" value="ECO:0007669"/>
    <property type="project" value="TreeGrafter"/>
</dbReference>
<keyword evidence="7 8" id="KW-0496">Mitochondrion</keyword>
<dbReference type="EMBL" id="GBEZ01016753">
    <property type="protein sequence ID" value="JAC69526.1"/>
    <property type="molecule type" value="Transcribed_RNA"/>
</dbReference>
<sequence>MTFLKPTSRPFSHTFALFSRELVPSLKARDIWNEAAGHPAEPQESFYDSTVQEYAMLPVQALSLQQMLEFGYSARQNEEKLLVSARQVQTELPRRLARRLLDLQLLPHIVVTRVYDAYFHAFQTLRRQAPIQDVGSNAEFTALLRRLVDEHAPMLDSLAHGLRECATKPIIGPRLNLDNFLDNMLRSRISRRVIAEQHINLNRPGRDHVGVIATDLSIFDAVGYASQRTRQVCTETYGCTPEIIVSGDVRARMPYIPNHLDYMLYELLKNASRATIEHHQHPARRRRGSLPPLQVCICEGSSDVTIRITDRGGGISDDDMQRVWRYGYTTGEHLNKNFERTGSGFGQDMTSAIDAGQRRFRMAGLGFGLPLSRVYARYFGGDLALKNIPGYGIDAFLHLKRLEGQDWEEKSDEYSGNLVMECGLQFNKDVHA</sequence>
<dbReference type="InterPro" id="IPR018955">
    <property type="entry name" value="BCDHK/PDK_N"/>
</dbReference>
<dbReference type="SUPFAM" id="SSF69012">
    <property type="entry name" value="alpha-ketoacid dehydrogenase kinase, N-terminal domain"/>
    <property type="match status" value="1"/>
</dbReference>
<evidence type="ECO:0000256" key="6">
    <source>
        <dbReference type="ARBA" id="ARBA00022840"/>
    </source>
</evidence>
<dbReference type="EC" id="2.7.11.-" evidence="8"/>
<evidence type="ECO:0000313" key="10">
    <source>
        <dbReference type="EMBL" id="JAC69526.1"/>
    </source>
</evidence>
<comment type="subcellular location">
    <subcellularLocation>
        <location evidence="8">Mitochondrion matrix</location>
    </subcellularLocation>
</comment>
<proteinExistence type="inferred from homology"/>
<evidence type="ECO:0000256" key="2">
    <source>
        <dbReference type="ARBA" id="ARBA00022553"/>
    </source>
</evidence>
<dbReference type="Gene3D" id="3.30.565.10">
    <property type="entry name" value="Histidine kinase-like ATPase, C-terminal domain"/>
    <property type="match status" value="1"/>
</dbReference>
<dbReference type="Pfam" id="PF02518">
    <property type="entry name" value="HATPase_c"/>
    <property type="match status" value="1"/>
</dbReference>
<dbReference type="PANTHER" id="PTHR11947">
    <property type="entry name" value="PYRUVATE DEHYDROGENASE KINASE"/>
    <property type="match status" value="1"/>
</dbReference>
<dbReference type="InterPro" id="IPR036784">
    <property type="entry name" value="AK/P_DHK_N_sf"/>
</dbReference>
<dbReference type="AlphaFoldDB" id="A0A061RG68"/>
<keyword evidence="2" id="KW-0597">Phosphoprotein</keyword>
<organism evidence="10">
    <name type="scientific">Tetraselmis sp. GSL018</name>
    <dbReference type="NCBI Taxonomy" id="582737"/>
    <lineage>
        <taxon>Eukaryota</taxon>
        <taxon>Viridiplantae</taxon>
        <taxon>Chlorophyta</taxon>
        <taxon>core chlorophytes</taxon>
        <taxon>Chlorodendrophyceae</taxon>
        <taxon>Chlorodendrales</taxon>
        <taxon>Chlorodendraceae</taxon>
        <taxon>Tetraselmis</taxon>
    </lineage>
</organism>
<keyword evidence="6 8" id="KW-0067">ATP-binding</keyword>
<evidence type="ECO:0000256" key="1">
    <source>
        <dbReference type="ARBA" id="ARBA00006155"/>
    </source>
</evidence>
<keyword evidence="3 8" id="KW-0808">Transferase</keyword>
<evidence type="ECO:0000259" key="9">
    <source>
        <dbReference type="SMART" id="SM00387"/>
    </source>
</evidence>
<dbReference type="GO" id="GO:0005524">
    <property type="term" value="F:ATP binding"/>
    <property type="evidence" value="ECO:0007669"/>
    <property type="project" value="UniProtKB-UniRule"/>
</dbReference>
<dbReference type="InterPro" id="IPR036890">
    <property type="entry name" value="HATPase_C_sf"/>
</dbReference>
<dbReference type="GO" id="GO:0005759">
    <property type="term" value="C:mitochondrial matrix"/>
    <property type="evidence" value="ECO:0007669"/>
    <property type="project" value="UniProtKB-SubCell"/>
</dbReference>
<dbReference type="CDD" id="cd16929">
    <property type="entry name" value="HATPase_PDK-like"/>
    <property type="match status" value="1"/>
</dbReference>
<protein>
    <recommendedName>
        <fullName evidence="8">Protein-serine/threonine kinase</fullName>
        <ecNumber evidence="8">2.7.11.-</ecNumber>
    </recommendedName>
</protein>
<evidence type="ECO:0000256" key="7">
    <source>
        <dbReference type="ARBA" id="ARBA00023128"/>
    </source>
</evidence>
<dbReference type="Pfam" id="PF10436">
    <property type="entry name" value="BCDHK_Adom3"/>
    <property type="match status" value="1"/>
</dbReference>
<gene>
    <name evidence="10" type="primary">BCKDK</name>
    <name evidence="10" type="ORF">TSPGSL018_6169</name>
</gene>
<evidence type="ECO:0000256" key="3">
    <source>
        <dbReference type="ARBA" id="ARBA00022679"/>
    </source>
</evidence>
<keyword evidence="4 8" id="KW-0547">Nucleotide-binding</keyword>
<keyword evidence="5 8" id="KW-0418">Kinase</keyword>
<feature type="domain" description="Histidine kinase/HSP90-like ATPase" evidence="9">
    <location>
        <begin position="255"/>
        <end position="403"/>
    </location>
</feature>
<evidence type="ECO:0000256" key="5">
    <source>
        <dbReference type="ARBA" id="ARBA00022777"/>
    </source>
</evidence>
<dbReference type="InterPro" id="IPR003594">
    <property type="entry name" value="HATPase_dom"/>
</dbReference>
<dbReference type="Gene3D" id="1.20.140.20">
    <property type="entry name" value="Alpha-ketoacid/pyruvate dehydrogenase kinase, N-terminal domain"/>
    <property type="match status" value="1"/>
</dbReference>
<comment type="similarity">
    <text evidence="1 8">Belongs to the PDK/BCKDK protein kinase family.</text>
</comment>
<dbReference type="InterPro" id="IPR039028">
    <property type="entry name" value="BCKD/PDK"/>
</dbReference>
<dbReference type="SMART" id="SM00387">
    <property type="entry name" value="HATPase_c"/>
    <property type="match status" value="1"/>
</dbReference>
<evidence type="ECO:0000256" key="8">
    <source>
        <dbReference type="RuleBase" id="RU366032"/>
    </source>
</evidence>
<dbReference type="GO" id="GO:0004740">
    <property type="term" value="F:pyruvate dehydrogenase (acetyl-transferring) kinase activity"/>
    <property type="evidence" value="ECO:0007669"/>
    <property type="project" value="TreeGrafter"/>
</dbReference>
<reference evidence="10" key="1">
    <citation type="submission" date="2014-05" db="EMBL/GenBank/DDBJ databases">
        <title>The transcriptome of the halophilic microalga Tetraselmis sp. GSL018 isolated from the Great Salt Lake, Utah.</title>
        <authorList>
            <person name="Jinkerson R.E."/>
            <person name="D'Adamo S."/>
            <person name="Posewitz M.C."/>
        </authorList>
    </citation>
    <scope>NUCLEOTIDE SEQUENCE</scope>
    <source>
        <strain evidence="10">GSL018</strain>
    </source>
</reference>
<evidence type="ECO:0000256" key="4">
    <source>
        <dbReference type="ARBA" id="ARBA00022741"/>
    </source>
</evidence>
<dbReference type="PANTHER" id="PTHR11947:SF20">
    <property type="entry name" value="[3-METHYL-2-OXOBUTANOATE DEHYDROGENASE [LIPOAMIDE]] KINASE, MITOCHONDRIAL"/>
    <property type="match status" value="1"/>
</dbReference>